<dbReference type="PRINTS" id="PR00081">
    <property type="entry name" value="GDHRDH"/>
</dbReference>
<dbReference type="CDD" id="cd05233">
    <property type="entry name" value="SDR_c"/>
    <property type="match status" value="1"/>
</dbReference>
<evidence type="ECO:0000256" key="2">
    <source>
        <dbReference type="ARBA" id="ARBA00023002"/>
    </source>
</evidence>
<dbReference type="RefSeq" id="WP_265999877.1">
    <property type="nucleotide sequence ID" value="NZ_JAPJDN010000032.1"/>
</dbReference>
<gene>
    <name evidence="4" type="ORF">ORI27_25570</name>
</gene>
<dbReference type="EMBL" id="JAPJDO010000032">
    <property type="protein sequence ID" value="MCX2940070.1"/>
    <property type="molecule type" value="Genomic_DNA"/>
</dbReference>
<dbReference type="SUPFAM" id="SSF51735">
    <property type="entry name" value="NAD(P)-binding Rossmann-fold domains"/>
    <property type="match status" value="1"/>
</dbReference>
<organism evidence="4 5">
    <name type="scientific">Mycobacterium pinniadriaticum</name>
    <dbReference type="NCBI Taxonomy" id="2994102"/>
    <lineage>
        <taxon>Bacteria</taxon>
        <taxon>Bacillati</taxon>
        <taxon>Actinomycetota</taxon>
        <taxon>Actinomycetes</taxon>
        <taxon>Mycobacteriales</taxon>
        <taxon>Mycobacteriaceae</taxon>
        <taxon>Mycobacterium</taxon>
    </lineage>
</organism>
<evidence type="ECO:0000256" key="3">
    <source>
        <dbReference type="RuleBase" id="RU000363"/>
    </source>
</evidence>
<evidence type="ECO:0000256" key="1">
    <source>
        <dbReference type="ARBA" id="ARBA00006484"/>
    </source>
</evidence>
<dbReference type="InterPro" id="IPR020904">
    <property type="entry name" value="Sc_DH/Rdtase_CS"/>
</dbReference>
<sequence length="276" mass="28791">MIRTIAITGGARGIGRATAEACLAAGMSVVIGDVEGAACADVAAELGDRAFGLPLDVRDPQGFKAFLDHAENAVGQLDALVNNAGIAPIGLFADEDPDDTQRVLDINLGGVLTGTRLALQRFLPRGHGHIVNLASSAGQIATAGGATYAATKHGVVGFTRAIRAETRGTALRTTLVMPGLIRTDMIQGFAKARGTRVVGPEKVAGAIVEALRTGREEVFVPRELGPVARLVAGTPPAIADRVKRALRADAIMVAADMGARTDYRNRMQRTVRQSQP</sequence>
<dbReference type="NCBIfam" id="NF005878">
    <property type="entry name" value="PRK07825.1"/>
    <property type="match status" value="1"/>
</dbReference>
<comment type="similarity">
    <text evidence="1 3">Belongs to the short-chain dehydrogenases/reductases (SDR) family.</text>
</comment>
<dbReference type="Gene3D" id="3.40.50.720">
    <property type="entry name" value="NAD(P)-binding Rossmann-like Domain"/>
    <property type="match status" value="1"/>
</dbReference>
<name>A0ABT3SKL4_9MYCO</name>
<dbReference type="InterPro" id="IPR036291">
    <property type="entry name" value="NAD(P)-bd_dom_sf"/>
</dbReference>
<dbReference type="PROSITE" id="PS00061">
    <property type="entry name" value="ADH_SHORT"/>
    <property type="match status" value="1"/>
</dbReference>
<evidence type="ECO:0000313" key="4">
    <source>
        <dbReference type="EMBL" id="MCX2940070.1"/>
    </source>
</evidence>
<dbReference type="PANTHER" id="PTHR24322">
    <property type="entry name" value="PKSB"/>
    <property type="match status" value="1"/>
</dbReference>
<keyword evidence="2" id="KW-0560">Oxidoreductase</keyword>
<keyword evidence="5" id="KW-1185">Reference proteome</keyword>
<evidence type="ECO:0000313" key="5">
    <source>
        <dbReference type="Proteomes" id="UP001300745"/>
    </source>
</evidence>
<dbReference type="Pfam" id="PF00106">
    <property type="entry name" value="adh_short"/>
    <property type="match status" value="1"/>
</dbReference>
<proteinExistence type="inferred from homology"/>
<dbReference type="Proteomes" id="UP001300745">
    <property type="component" value="Unassembled WGS sequence"/>
</dbReference>
<dbReference type="PRINTS" id="PR00080">
    <property type="entry name" value="SDRFAMILY"/>
</dbReference>
<dbReference type="InterPro" id="IPR002347">
    <property type="entry name" value="SDR_fam"/>
</dbReference>
<protein>
    <submittedName>
        <fullName evidence="4">SDR family NAD(P)-dependent oxidoreductase</fullName>
    </submittedName>
</protein>
<accession>A0ABT3SKL4</accession>
<dbReference type="PANTHER" id="PTHR24322:SF736">
    <property type="entry name" value="RETINOL DEHYDROGENASE 10"/>
    <property type="match status" value="1"/>
</dbReference>
<comment type="caution">
    <text evidence="4">The sequence shown here is derived from an EMBL/GenBank/DDBJ whole genome shotgun (WGS) entry which is preliminary data.</text>
</comment>
<reference evidence="4 5" key="1">
    <citation type="submission" date="2022-11" db="EMBL/GenBank/DDBJ databases">
        <title>Mycobacterium sp. nov.</title>
        <authorList>
            <person name="Papic B."/>
            <person name="Spicic S."/>
            <person name="Duvnjak S."/>
        </authorList>
    </citation>
    <scope>NUCLEOTIDE SEQUENCE [LARGE SCALE GENOMIC DNA]</scope>
    <source>
        <strain evidence="4 5">CVI_P4</strain>
    </source>
</reference>